<protein>
    <submittedName>
        <fullName evidence="3">Phosphatidylglycerophosphatase A</fullName>
    </submittedName>
</protein>
<dbReference type="OrthoDB" id="9804091at2"/>
<evidence type="ECO:0000313" key="4">
    <source>
        <dbReference type="Proteomes" id="UP000310353"/>
    </source>
</evidence>
<dbReference type="PANTHER" id="PTHR36305">
    <property type="entry name" value="PHOSPHATIDYLGLYCEROPHOSPHATASE A"/>
    <property type="match status" value="1"/>
</dbReference>
<keyword evidence="1" id="KW-1133">Transmembrane helix</keyword>
<dbReference type="AlphaFoldDB" id="A0A4U7BMI1"/>
<dbReference type="Proteomes" id="UP000310353">
    <property type="component" value="Unassembled WGS sequence"/>
</dbReference>
<evidence type="ECO:0000259" key="2">
    <source>
        <dbReference type="Pfam" id="PF04608"/>
    </source>
</evidence>
<dbReference type="GO" id="GO:0006655">
    <property type="term" value="P:phosphatidylglycerol biosynthetic process"/>
    <property type="evidence" value="ECO:0007669"/>
    <property type="project" value="UniProtKB-UniPathway"/>
</dbReference>
<proteinExistence type="predicted"/>
<sequence>MQKIFLTFFYSGCSPKAPGTFGTIAALIPAFFILKYLEITTLLLLSFLIFIISIRIIDDYENKTGIHDDKHIVIDEVAGVFLACAIAASSANSLLNFLMAFIFFRFFDITKPSIIGKIDKKVKGGLGVMLDDMLAGLFAGLLSAVIYGILLQFNLVTWDINLKNLF</sequence>
<feature type="transmembrane region" description="Helical" evidence="1">
    <location>
        <begin position="77"/>
        <end position="107"/>
    </location>
</feature>
<dbReference type="InterPro" id="IPR026037">
    <property type="entry name" value="PgpA"/>
</dbReference>
<dbReference type="CDD" id="cd06971">
    <property type="entry name" value="PgpA"/>
    <property type="match status" value="1"/>
</dbReference>
<dbReference type="InterPro" id="IPR036681">
    <property type="entry name" value="PgpA-like_sf"/>
</dbReference>
<evidence type="ECO:0000256" key="1">
    <source>
        <dbReference type="SAM" id="Phobius"/>
    </source>
</evidence>
<accession>A0A4U7BMI1</accession>
<dbReference type="EMBL" id="NXMA01000002">
    <property type="protein sequence ID" value="TKX32949.1"/>
    <property type="molecule type" value="Genomic_DNA"/>
</dbReference>
<keyword evidence="1" id="KW-0812">Transmembrane</keyword>
<keyword evidence="4" id="KW-1185">Reference proteome</keyword>
<dbReference type="GO" id="GO:0008962">
    <property type="term" value="F:phosphatidylglycerophosphatase activity"/>
    <property type="evidence" value="ECO:0007669"/>
    <property type="project" value="InterPro"/>
</dbReference>
<dbReference type="UniPathway" id="UPA00084">
    <property type="reaction ID" value="UER00504"/>
</dbReference>
<dbReference type="Pfam" id="PF04608">
    <property type="entry name" value="PgpA"/>
    <property type="match status" value="1"/>
</dbReference>
<feature type="transmembrane region" description="Helical" evidence="1">
    <location>
        <begin position="41"/>
        <end position="57"/>
    </location>
</feature>
<gene>
    <name evidence="3" type="ORF">CQA76_01290</name>
</gene>
<dbReference type="PIRSF" id="PIRSF006162">
    <property type="entry name" value="PgpA"/>
    <property type="match status" value="1"/>
</dbReference>
<feature type="domain" description="YutG/PgpA" evidence="2">
    <location>
        <begin position="5"/>
        <end position="146"/>
    </location>
</feature>
<reference evidence="3 4" key="1">
    <citation type="submission" date="2018-05" db="EMBL/GenBank/DDBJ databases">
        <title>Novel Campyloabacter and Helicobacter Species and Strains.</title>
        <authorList>
            <person name="Mannion A.J."/>
            <person name="Shen Z."/>
            <person name="Fox J.G."/>
        </authorList>
    </citation>
    <scope>NUCLEOTIDE SEQUENCE [LARGE SCALE GENOMIC DNA]</scope>
    <source>
        <strain evidence="4">MIT17-670</strain>
    </source>
</reference>
<dbReference type="Gene3D" id="1.10.3760.10">
    <property type="entry name" value="PgpA-like"/>
    <property type="match status" value="1"/>
</dbReference>
<comment type="caution">
    <text evidence="3">The sequence shown here is derived from an EMBL/GenBank/DDBJ whole genome shotgun (WGS) entry which is preliminary data.</text>
</comment>
<feature type="transmembrane region" description="Helical" evidence="1">
    <location>
        <begin position="17"/>
        <end position="34"/>
    </location>
</feature>
<evidence type="ECO:0000313" key="3">
    <source>
        <dbReference type="EMBL" id="TKX32949.1"/>
    </source>
</evidence>
<dbReference type="RefSeq" id="WP_137621646.1">
    <property type="nucleotide sequence ID" value="NZ_NXMA01000002.1"/>
</dbReference>
<keyword evidence="1" id="KW-0472">Membrane</keyword>
<organism evidence="3 4">
    <name type="scientific">Campylobacter aviculae</name>
    <dbReference type="NCBI Taxonomy" id="2510190"/>
    <lineage>
        <taxon>Bacteria</taxon>
        <taxon>Pseudomonadati</taxon>
        <taxon>Campylobacterota</taxon>
        <taxon>Epsilonproteobacteria</taxon>
        <taxon>Campylobacterales</taxon>
        <taxon>Campylobacteraceae</taxon>
        <taxon>Campylobacter</taxon>
    </lineage>
</organism>
<name>A0A4U7BMI1_9BACT</name>
<dbReference type="PANTHER" id="PTHR36305:SF1">
    <property type="entry name" value="PHOSPHATIDYLGLYCEROPHOSPHATASE A"/>
    <property type="match status" value="1"/>
</dbReference>
<feature type="transmembrane region" description="Helical" evidence="1">
    <location>
        <begin position="128"/>
        <end position="150"/>
    </location>
</feature>
<dbReference type="SUPFAM" id="SSF101307">
    <property type="entry name" value="YutG-like"/>
    <property type="match status" value="1"/>
</dbReference>
<dbReference type="InterPro" id="IPR007686">
    <property type="entry name" value="YutG/PgpA"/>
</dbReference>